<dbReference type="Gene3D" id="1.10.287.130">
    <property type="match status" value="1"/>
</dbReference>
<dbReference type="GO" id="GO:0000155">
    <property type="term" value="F:phosphorelay sensor kinase activity"/>
    <property type="evidence" value="ECO:0007669"/>
    <property type="project" value="InterPro"/>
</dbReference>
<evidence type="ECO:0000259" key="6">
    <source>
        <dbReference type="PROSITE" id="PS50110"/>
    </source>
</evidence>
<sequence length="382" mass="41625">MVRVLVVDDERDFTNLLSERLRTRGMEVRTAYDGQGALAVAKVFAPEVVVLDITMPGMSGLETMDALRAEKPAPEVILLTADTTLGTAVAGMKGGARDYLTKPTDINVLVAAIGEAEGRRMENMSRQRMAETAKLAAMGELATGVAHEINNPLQVMLNEAGWIEEILDEAVFENNSREQILESIDLIRRQGLRCKAITSKLLTLRCALDAKGATASPPGLAQDVLDARRNRIEQMDVRVEQLWPESLQEIRLPDSEWNQVLGNLVDNALDALESTPAKERLLRLQGSIEDARLRISVQDTGCGMEEHLLTRIFEPFFSTKEVGKGIGLGLAICHGIIEAMGGSISVRSTPGHGSTFTMTVPMAVHAHNEHNGPEEPASAKEE</sequence>
<comment type="catalytic activity">
    <reaction evidence="1">
        <text>ATP + protein L-histidine = ADP + protein N-phospho-L-histidine.</text>
        <dbReference type="EC" id="2.7.13.3"/>
    </reaction>
</comment>
<name>A0A1I3VIB2_9BACT</name>
<dbReference type="PROSITE" id="PS50109">
    <property type="entry name" value="HIS_KIN"/>
    <property type="match status" value="1"/>
</dbReference>
<dbReference type="Gene3D" id="3.30.565.10">
    <property type="entry name" value="Histidine kinase-like ATPase, C-terminal domain"/>
    <property type="match status" value="1"/>
</dbReference>
<dbReference type="SUPFAM" id="SSF47384">
    <property type="entry name" value="Homodimeric domain of signal transducing histidine kinase"/>
    <property type="match status" value="1"/>
</dbReference>
<accession>A0A1I3VIB2</accession>
<dbReference type="InterPro" id="IPR003594">
    <property type="entry name" value="HATPase_dom"/>
</dbReference>
<dbReference type="AlphaFoldDB" id="A0A1I3VIB2"/>
<dbReference type="InterPro" id="IPR005467">
    <property type="entry name" value="His_kinase_dom"/>
</dbReference>
<dbReference type="EMBL" id="FORX01000010">
    <property type="protein sequence ID" value="SFJ93987.1"/>
    <property type="molecule type" value="Genomic_DNA"/>
</dbReference>
<dbReference type="STRING" id="52560.SAMN04488082_11032"/>
<dbReference type="Pfam" id="PF02518">
    <property type="entry name" value="HATPase_c"/>
    <property type="match status" value="1"/>
</dbReference>
<feature type="domain" description="Response regulatory" evidence="6">
    <location>
        <begin position="3"/>
        <end position="117"/>
    </location>
</feature>
<dbReference type="CDD" id="cd00082">
    <property type="entry name" value="HisKA"/>
    <property type="match status" value="1"/>
</dbReference>
<dbReference type="OrthoDB" id="9777714at2"/>
<evidence type="ECO:0000313" key="7">
    <source>
        <dbReference type="EMBL" id="SFJ93987.1"/>
    </source>
</evidence>
<dbReference type="Gene3D" id="3.40.50.2300">
    <property type="match status" value="1"/>
</dbReference>
<evidence type="ECO:0000259" key="5">
    <source>
        <dbReference type="PROSITE" id="PS50109"/>
    </source>
</evidence>
<dbReference type="EC" id="2.7.13.3" evidence="2"/>
<dbReference type="PROSITE" id="PS50110">
    <property type="entry name" value="RESPONSE_REGULATORY"/>
    <property type="match status" value="1"/>
</dbReference>
<feature type="modified residue" description="4-aspartylphosphate" evidence="4">
    <location>
        <position position="52"/>
    </location>
</feature>
<protein>
    <recommendedName>
        <fullName evidence="2">histidine kinase</fullName>
        <ecNumber evidence="2">2.7.13.3</ecNumber>
    </recommendedName>
</protein>
<dbReference type="Pfam" id="PF00512">
    <property type="entry name" value="HisKA"/>
    <property type="match status" value="1"/>
</dbReference>
<keyword evidence="7" id="KW-0418">Kinase</keyword>
<keyword evidence="8" id="KW-1185">Reference proteome</keyword>
<evidence type="ECO:0000256" key="4">
    <source>
        <dbReference type="PROSITE-ProRule" id="PRU00169"/>
    </source>
</evidence>
<dbReference type="SMART" id="SM00388">
    <property type="entry name" value="HisKA"/>
    <property type="match status" value="1"/>
</dbReference>
<dbReference type="SMART" id="SM00387">
    <property type="entry name" value="HATPase_c"/>
    <property type="match status" value="1"/>
</dbReference>
<dbReference type="RefSeq" id="WP_092375183.1">
    <property type="nucleotide sequence ID" value="NZ_FORX01000010.1"/>
</dbReference>
<evidence type="ECO:0000256" key="1">
    <source>
        <dbReference type="ARBA" id="ARBA00000085"/>
    </source>
</evidence>
<evidence type="ECO:0000256" key="3">
    <source>
        <dbReference type="ARBA" id="ARBA00022553"/>
    </source>
</evidence>
<dbReference type="Pfam" id="PF00072">
    <property type="entry name" value="Response_reg"/>
    <property type="match status" value="1"/>
</dbReference>
<dbReference type="SMART" id="SM00448">
    <property type="entry name" value="REC"/>
    <property type="match status" value="1"/>
</dbReference>
<reference evidence="8" key="1">
    <citation type="submission" date="2016-10" db="EMBL/GenBank/DDBJ databases">
        <authorList>
            <person name="Varghese N."/>
            <person name="Submissions S."/>
        </authorList>
    </citation>
    <scope>NUCLEOTIDE SEQUENCE [LARGE SCALE GENOMIC DNA]</scope>
    <source>
        <strain evidence="8">DSM 5918</strain>
    </source>
</reference>
<dbReference type="SUPFAM" id="SSF52172">
    <property type="entry name" value="CheY-like"/>
    <property type="match status" value="1"/>
</dbReference>
<dbReference type="InterPro" id="IPR004358">
    <property type="entry name" value="Sig_transdc_His_kin-like_C"/>
</dbReference>
<dbReference type="Proteomes" id="UP000198635">
    <property type="component" value="Unassembled WGS sequence"/>
</dbReference>
<feature type="domain" description="Histidine kinase" evidence="5">
    <location>
        <begin position="144"/>
        <end position="364"/>
    </location>
</feature>
<gene>
    <name evidence="7" type="ORF">SAMN04488082_11032</name>
</gene>
<dbReference type="PRINTS" id="PR00344">
    <property type="entry name" value="BCTRLSENSOR"/>
</dbReference>
<dbReference type="InterPro" id="IPR036097">
    <property type="entry name" value="HisK_dim/P_sf"/>
</dbReference>
<proteinExistence type="predicted"/>
<dbReference type="InterPro" id="IPR011006">
    <property type="entry name" value="CheY-like_superfamily"/>
</dbReference>
<organism evidence="7 8">
    <name type="scientific">Desulfomicrobium apsheronum</name>
    <dbReference type="NCBI Taxonomy" id="52560"/>
    <lineage>
        <taxon>Bacteria</taxon>
        <taxon>Pseudomonadati</taxon>
        <taxon>Thermodesulfobacteriota</taxon>
        <taxon>Desulfovibrionia</taxon>
        <taxon>Desulfovibrionales</taxon>
        <taxon>Desulfomicrobiaceae</taxon>
        <taxon>Desulfomicrobium</taxon>
    </lineage>
</organism>
<keyword evidence="3 4" id="KW-0597">Phosphoprotein</keyword>
<dbReference type="InterPro" id="IPR001789">
    <property type="entry name" value="Sig_transdc_resp-reg_receiver"/>
</dbReference>
<dbReference type="PANTHER" id="PTHR43547:SF2">
    <property type="entry name" value="HYBRID SIGNAL TRANSDUCTION HISTIDINE KINASE C"/>
    <property type="match status" value="1"/>
</dbReference>
<dbReference type="InterPro" id="IPR003661">
    <property type="entry name" value="HisK_dim/P_dom"/>
</dbReference>
<evidence type="ECO:0000313" key="8">
    <source>
        <dbReference type="Proteomes" id="UP000198635"/>
    </source>
</evidence>
<keyword evidence="7" id="KW-0808">Transferase</keyword>
<dbReference type="InterPro" id="IPR036890">
    <property type="entry name" value="HATPase_C_sf"/>
</dbReference>
<dbReference type="PANTHER" id="PTHR43547">
    <property type="entry name" value="TWO-COMPONENT HISTIDINE KINASE"/>
    <property type="match status" value="1"/>
</dbReference>
<evidence type="ECO:0000256" key="2">
    <source>
        <dbReference type="ARBA" id="ARBA00012438"/>
    </source>
</evidence>
<dbReference type="SUPFAM" id="SSF55874">
    <property type="entry name" value="ATPase domain of HSP90 chaperone/DNA topoisomerase II/histidine kinase"/>
    <property type="match status" value="1"/>
</dbReference>